<sequence length="395" mass="41846">MFFRVVVPPALHLLAVLLIIFALVSPVPFHGSSLSLLYMMPVLAPEPPASSSSALVSMPTSAPTQAHAMSSSSAPVPSSSASLPMAYSASSDHIAPASMPPTLQRRNASYAPTQPLTTTSVRYTIGLLGSCYVDAHHTFHCTASSLRPTYNTTWLTSEPGMDTDTSSLPTGLTTQPALVLVALLAVLGTSAVHVRRVMRQCIVPVGAPPTERGTVLLVRMATHVQDGAAAVLLLIMIVMRVQTSHAISAFRAANAGRVLGPELLAPGPPGSQPVPLMWDLDAGTTFSAVCVAACLLLATSWLERRRLRAERADTMRPRGDVSKQASWSKRAWAALVHTPLSTPMHESKPHISAPLPLHPVVPPKAFDSSAKVDSVPPTPMQEPSLWRPAPTPPTP</sequence>
<accession>A0AAF0E9R7</accession>
<feature type="transmembrane region" description="Helical" evidence="2">
    <location>
        <begin position="216"/>
        <end position="239"/>
    </location>
</feature>
<feature type="region of interest" description="Disordered" evidence="1">
    <location>
        <begin position="362"/>
        <end position="395"/>
    </location>
</feature>
<keyword evidence="2" id="KW-1133">Transmembrane helix</keyword>
<proteinExistence type="predicted"/>
<name>A0AAF0E9R7_9BASI</name>
<dbReference type="AlphaFoldDB" id="A0AAF0E9R7"/>
<gene>
    <name evidence="3" type="ORF">MCAP1_003199</name>
</gene>
<feature type="transmembrane region" description="Helical" evidence="2">
    <location>
        <begin position="177"/>
        <end position="195"/>
    </location>
</feature>
<evidence type="ECO:0000313" key="3">
    <source>
        <dbReference type="EMBL" id="WFD20944.1"/>
    </source>
</evidence>
<evidence type="ECO:0000313" key="4">
    <source>
        <dbReference type="Proteomes" id="UP001220961"/>
    </source>
</evidence>
<dbReference type="EMBL" id="CP119914">
    <property type="protein sequence ID" value="WFD20944.1"/>
    <property type="molecule type" value="Genomic_DNA"/>
</dbReference>
<organism evidence="3 4">
    <name type="scientific">Malassezia caprae</name>
    <dbReference type="NCBI Taxonomy" id="1381934"/>
    <lineage>
        <taxon>Eukaryota</taxon>
        <taxon>Fungi</taxon>
        <taxon>Dikarya</taxon>
        <taxon>Basidiomycota</taxon>
        <taxon>Ustilaginomycotina</taxon>
        <taxon>Malasseziomycetes</taxon>
        <taxon>Malasseziales</taxon>
        <taxon>Malasseziaceae</taxon>
        <taxon>Malassezia</taxon>
    </lineage>
</organism>
<protein>
    <submittedName>
        <fullName evidence="3">Uncharacterized protein</fullName>
    </submittedName>
</protein>
<evidence type="ECO:0000256" key="1">
    <source>
        <dbReference type="SAM" id="MobiDB-lite"/>
    </source>
</evidence>
<reference evidence="3" key="1">
    <citation type="submission" date="2023-03" db="EMBL/GenBank/DDBJ databases">
        <title>Mating type loci evolution in Malassezia.</title>
        <authorList>
            <person name="Coelho M.A."/>
        </authorList>
    </citation>
    <scope>NUCLEOTIDE SEQUENCE</scope>
    <source>
        <strain evidence="3">CBS 10434</strain>
    </source>
</reference>
<dbReference type="Proteomes" id="UP001220961">
    <property type="component" value="Chromosome 7"/>
</dbReference>
<evidence type="ECO:0000256" key="2">
    <source>
        <dbReference type="SAM" id="Phobius"/>
    </source>
</evidence>
<keyword evidence="4" id="KW-1185">Reference proteome</keyword>
<feature type="transmembrane region" description="Helical" evidence="2">
    <location>
        <begin position="282"/>
        <end position="302"/>
    </location>
</feature>
<keyword evidence="2" id="KW-0472">Membrane</keyword>
<keyword evidence="2" id="KW-0812">Transmembrane</keyword>